<sequence>MKATKWLTVGLSVSMLAGVLAGCSSSEPSDGADKEKQKEEQVLNLVLGDELPTMDVSKATDNLAFTLFSNVNEGLVRLDENGKADKGLAESWEISPDGLTYTFKLRDGIKWSNGEAVTAHDFEYSWKRTLNPDTGAQYAFMVAWVKGGQAYNDGKGKAEDVGVKATDDKTLVVTLENPLPFFIEQMAFPTFFAQNQKFVEASGDKYGSEADKVLYNGPFVMKDWTHEQSVTLVKNENYWDKDKVKLTQVNYQIVKDSIAQVNLYEAGQVDRAQLMRDHVDNYKGKPEYVEQPELASGYLSYNQKVKALQSAKVRQALTWGVDWEAYADVIYHNGSKPPTGFTPFGTSDGQGGDFAKNLGDLLKLKENAPKAKETLQAGLKEAGVDSFPKIKLMVDEGDIGRKSGEFIQEQWRTNLGIEVDIEPLPFKLRLKKQKEHTYDISLGVWIADYNDPMTFLDLFTTGGGINYGNWSNAQYDKLIADAKSEPDPKKRISILQDAEKLLLEEMPIGPNNFRARAYVTQPYVKNFVKRPFAIEYDLKETYIEGKK</sequence>
<name>A0A1Y0IPP6_9BACL</name>
<feature type="signal peptide" evidence="12">
    <location>
        <begin position="1"/>
        <end position="21"/>
    </location>
</feature>
<feature type="chain" id="PRO_5038675626" description="Periplasmic oligopeptide-binding protein OppA" evidence="12">
    <location>
        <begin position="22"/>
        <end position="547"/>
    </location>
</feature>
<keyword evidence="9" id="KW-1015">Disulfide bond</keyword>
<comment type="subunit">
    <text evidence="10">The complex is composed of two ATP-binding proteins (OppD and OppF), two transmembrane proteins (OppB and OppC) and a solute-binding protein (OppA).</text>
</comment>
<dbReference type="Gene3D" id="3.40.190.10">
    <property type="entry name" value="Periplasmic binding protein-like II"/>
    <property type="match status" value="1"/>
</dbReference>
<feature type="domain" description="Solute-binding protein family 5" evidence="13">
    <location>
        <begin position="87"/>
        <end position="466"/>
    </location>
</feature>
<dbReference type="Gene3D" id="3.90.76.10">
    <property type="entry name" value="Dipeptide-binding Protein, Domain 1"/>
    <property type="match status" value="1"/>
</dbReference>
<evidence type="ECO:0000313" key="15">
    <source>
        <dbReference type="Proteomes" id="UP000195437"/>
    </source>
</evidence>
<evidence type="ECO:0000256" key="3">
    <source>
        <dbReference type="ARBA" id="ARBA00005695"/>
    </source>
</evidence>
<dbReference type="InterPro" id="IPR023765">
    <property type="entry name" value="SBP_5_CS"/>
</dbReference>
<dbReference type="InterPro" id="IPR039424">
    <property type="entry name" value="SBP_5"/>
</dbReference>
<keyword evidence="5 12" id="KW-0732">Signal</keyword>
<dbReference type="GO" id="GO:0043190">
    <property type="term" value="C:ATP-binding cassette (ABC) transporter complex"/>
    <property type="evidence" value="ECO:0007669"/>
    <property type="project" value="InterPro"/>
</dbReference>
<keyword evidence="15" id="KW-1185">Reference proteome</keyword>
<evidence type="ECO:0000256" key="9">
    <source>
        <dbReference type="ARBA" id="ARBA00023157"/>
    </source>
</evidence>
<keyword evidence="4" id="KW-0813">Transport</keyword>
<dbReference type="FunFam" id="3.90.76.10:FF:000001">
    <property type="entry name" value="Oligopeptide ABC transporter substrate-binding protein"/>
    <property type="match status" value="1"/>
</dbReference>
<dbReference type="FunFam" id="3.40.190.10:FF:000018">
    <property type="entry name" value="Oligopeptide ABC transporter, oligopeptide-binding protein"/>
    <property type="match status" value="1"/>
</dbReference>
<evidence type="ECO:0000256" key="7">
    <source>
        <dbReference type="ARBA" id="ARBA00022856"/>
    </source>
</evidence>
<evidence type="ECO:0000256" key="1">
    <source>
        <dbReference type="ARBA" id="ARBA00004193"/>
    </source>
</evidence>
<evidence type="ECO:0000256" key="10">
    <source>
        <dbReference type="ARBA" id="ARBA00063980"/>
    </source>
</evidence>
<dbReference type="Proteomes" id="UP000195437">
    <property type="component" value="Chromosome"/>
</dbReference>
<evidence type="ECO:0000256" key="2">
    <source>
        <dbReference type="ARBA" id="ARBA00004418"/>
    </source>
</evidence>
<comment type="similarity">
    <text evidence="3">Belongs to the bacterial solute-binding protein 5 family.</text>
</comment>
<dbReference type="Pfam" id="PF00496">
    <property type="entry name" value="SBP_bac_5"/>
    <property type="match status" value="1"/>
</dbReference>
<evidence type="ECO:0000256" key="5">
    <source>
        <dbReference type="ARBA" id="ARBA00022729"/>
    </source>
</evidence>
<keyword evidence="8" id="KW-0653">Protein transport</keyword>
<dbReference type="GO" id="GO:0030288">
    <property type="term" value="C:outer membrane-bounded periplasmic space"/>
    <property type="evidence" value="ECO:0007669"/>
    <property type="project" value="UniProtKB-ARBA"/>
</dbReference>
<dbReference type="CDD" id="cd08504">
    <property type="entry name" value="PBP2_OppA"/>
    <property type="match status" value="1"/>
</dbReference>
<evidence type="ECO:0000256" key="11">
    <source>
        <dbReference type="ARBA" id="ARBA00072558"/>
    </source>
</evidence>
<dbReference type="KEGG" id="tum:CBW65_15615"/>
<organism evidence="14 15">
    <name type="scientific">Tumebacillus avium</name>
    <dbReference type="NCBI Taxonomy" id="1903704"/>
    <lineage>
        <taxon>Bacteria</taxon>
        <taxon>Bacillati</taxon>
        <taxon>Bacillota</taxon>
        <taxon>Bacilli</taxon>
        <taxon>Bacillales</taxon>
        <taxon>Alicyclobacillaceae</taxon>
        <taxon>Tumebacillus</taxon>
    </lineage>
</organism>
<dbReference type="SUPFAM" id="SSF53850">
    <property type="entry name" value="Periplasmic binding protein-like II"/>
    <property type="match status" value="1"/>
</dbReference>
<dbReference type="PROSITE" id="PS51257">
    <property type="entry name" value="PROKAR_LIPOPROTEIN"/>
    <property type="match status" value="1"/>
</dbReference>
<dbReference type="InterPro" id="IPR030678">
    <property type="entry name" value="Peptide/Ni-bd"/>
</dbReference>
<dbReference type="EMBL" id="CP021434">
    <property type="protein sequence ID" value="ARU62280.1"/>
    <property type="molecule type" value="Genomic_DNA"/>
</dbReference>
<dbReference type="PANTHER" id="PTHR30290:SF10">
    <property type="entry name" value="PERIPLASMIC OLIGOPEPTIDE-BINDING PROTEIN-RELATED"/>
    <property type="match status" value="1"/>
</dbReference>
<dbReference type="FunFam" id="3.10.105.10:FF:000001">
    <property type="entry name" value="Oligopeptide ABC transporter, oligopeptide-binding protein"/>
    <property type="match status" value="1"/>
</dbReference>
<dbReference type="GO" id="GO:1904680">
    <property type="term" value="F:peptide transmembrane transporter activity"/>
    <property type="evidence" value="ECO:0007669"/>
    <property type="project" value="TreeGrafter"/>
</dbReference>
<dbReference type="Gene3D" id="3.10.105.10">
    <property type="entry name" value="Dipeptide-binding Protein, Domain 3"/>
    <property type="match status" value="1"/>
</dbReference>
<dbReference type="PIRSF" id="PIRSF002741">
    <property type="entry name" value="MppA"/>
    <property type="match status" value="1"/>
</dbReference>
<evidence type="ECO:0000259" key="13">
    <source>
        <dbReference type="Pfam" id="PF00496"/>
    </source>
</evidence>
<dbReference type="GO" id="GO:0015031">
    <property type="term" value="P:protein transport"/>
    <property type="evidence" value="ECO:0007669"/>
    <property type="project" value="UniProtKB-KW"/>
</dbReference>
<dbReference type="PROSITE" id="PS01040">
    <property type="entry name" value="SBP_BACTERIAL_5"/>
    <property type="match status" value="1"/>
</dbReference>
<evidence type="ECO:0000256" key="12">
    <source>
        <dbReference type="SAM" id="SignalP"/>
    </source>
</evidence>
<evidence type="ECO:0000313" key="14">
    <source>
        <dbReference type="EMBL" id="ARU62280.1"/>
    </source>
</evidence>
<reference evidence="15" key="1">
    <citation type="submission" date="2017-05" db="EMBL/GenBank/DDBJ databases">
        <authorList>
            <person name="Sung H."/>
        </authorList>
    </citation>
    <scope>NUCLEOTIDE SEQUENCE [LARGE SCALE GENOMIC DNA]</scope>
    <source>
        <strain evidence="15">AR23208</strain>
    </source>
</reference>
<protein>
    <recommendedName>
        <fullName evidence="11">Periplasmic oligopeptide-binding protein OppA</fullName>
    </recommendedName>
</protein>
<dbReference type="RefSeq" id="WP_087457644.1">
    <property type="nucleotide sequence ID" value="NZ_CP021434.1"/>
</dbReference>
<keyword evidence="7" id="KW-0571">Peptide transport</keyword>
<evidence type="ECO:0000256" key="8">
    <source>
        <dbReference type="ARBA" id="ARBA00022927"/>
    </source>
</evidence>
<dbReference type="GO" id="GO:0015833">
    <property type="term" value="P:peptide transport"/>
    <property type="evidence" value="ECO:0007669"/>
    <property type="project" value="UniProtKB-KW"/>
</dbReference>
<accession>A0A1Y0IPP6</accession>
<gene>
    <name evidence="14" type="ORF">CBW65_15615</name>
</gene>
<proteinExistence type="inferred from homology"/>
<dbReference type="InterPro" id="IPR000914">
    <property type="entry name" value="SBP_5_dom"/>
</dbReference>
<dbReference type="AlphaFoldDB" id="A0A1Y0IPP6"/>
<dbReference type="PANTHER" id="PTHR30290">
    <property type="entry name" value="PERIPLASMIC BINDING COMPONENT OF ABC TRANSPORTER"/>
    <property type="match status" value="1"/>
</dbReference>
<evidence type="ECO:0000256" key="6">
    <source>
        <dbReference type="ARBA" id="ARBA00022764"/>
    </source>
</evidence>
<comment type="subcellular location">
    <subcellularLocation>
        <location evidence="1">Cell membrane</location>
        <topology evidence="1">Lipid-anchor</topology>
    </subcellularLocation>
    <subcellularLocation>
        <location evidence="2">Periplasm</location>
    </subcellularLocation>
</comment>
<dbReference type="OrthoDB" id="48318at2"/>
<evidence type="ECO:0000256" key="4">
    <source>
        <dbReference type="ARBA" id="ARBA00022448"/>
    </source>
</evidence>
<keyword evidence="6" id="KW-0574">Periplasm</keyword>